<feature type="binding site" evidence="7">
    <location>
        <position position="243"/>
    </location>
    <ligand>
        <name>Mn(2+)</name>
        <dbReference type="ChEBI" id="CHEBI:29035"/>
        <label>2</label>
    </ligand>
</feature>
<dbReference type="Gene3D" id="3.40.350.10">
    <property type="entry name" value="Creatinase/prolidase N-terminal domain"/>
    <property type="match status" value="1"/>
</dbReference>
<dbReference type="RefSeq" id="WP_224414939.1">
    <property type="nucleotide sequence ID" value="NZ_JAGXFC010000001.1"/>
</dbReference>
<dbReference type="EC" id="3.4.13.9" evidence="7"/>
<dbReference type="SUPFAM" id="SSF55920">
    <property type="entry name" value="Creatinase/aminopeptidase"/>
    <property type="match status" value="1"/>
</dbReference>
<evidence type="ECO:0000256" key="4">
    <source>
        <dbReference type="ARBA" id="ARBA00022997"/>
    </source>
</evidence>
<evidence type="ECO:0000256" key="6">
    <source>
        <dbReference type="ARBA" id="ARBA00023211"/>
    </source>
</evidence>
<feature type="binding site" evidence="7">
    <location>
        <position position="380"/>
    </location>
    <ligand>
        <name>Mn(2+)</name>
        <dbReference type="ChEBI" id="CHEBI:29035"/>
        <label>1</label>
    </ligand>
</feature>
<comment type="similarity">
    <text evidence="7">Belongs to the peptidase M24B family. Bacterial-type prolidase subfamily.</text>
</comment>
<evidence type="ECO:0000256" key="2">
    <source>
        <dbReference type="ARBA" id="ARBA00022723"/>
    </source>
</evidence>
<dbReference type="InterPro" id="IPR001131">
    <property type="entry name" value="Peptidase_M24B_aminopep-P_CS"/>
</dbReference>
<feature type="binding site" evidence="7">
    <location>
        <position position="419"/>
    </location>
    <ligand>
        <name>Mn(2+)</name>
        <dbReference type="ChEBI" id="CHEBI:29035"/>
        <label>2</label>
    </ligand>
</feature>
<keyword evidence="1 7" id="KW-0645">Protease</keyword>
<dbReference type="InterPro" id="IPR029149">
    <property type="entry name" value="Creatin/AminoP/Spt16_N"/>
</dbReference>
<name>A0ABS7X3C5_9GAMM</name>
<accession>A0ABS7X3C5</accession>
<dbReference type="Gene3D" id="3.90.230.10">
    <property type="entry name" value="Creatinase/methionine aminopeptidase superfamily"/>
    <property type="match status" value="1"/>
</dbReference>
<dbReference type="Pfam" id="PF21216">
    <property type="entry name" value="PepQ_N"/>
    <property type="match status" value="1"/>
</dbReference>
<dbReference type="PANTHER" id="PTHR43226">
    <property type="entry name" value="XAA-PRO AMINOPEPTIDASE 3"/>
    <property type="match status" value="1"/>
</dbReference>
<comment type="catalytic activity">
    <reaction evidence="7">
        <text>Xaa-L-Pro dipeptide + H2O = an L-alpha-amino acid + L-proline</text>
        <dbReference type="Rhea" id="RHEA:76407"/>
        <dbReference type="ChEBI" id="CHEBI:15377"/>
        <dbReference type="ChEBI" id="CHEBI:59869"/>
        <dbReference type="ChEBI" id="CHEBI:60039"/>
        <dbReference type="ChEBI" id="CHEBI:195196"/>
        <dbReference type="EC" id="3.4.13.9"/>
    </reaction>
</comment>
<dbReference type="PANTHER" id="PTHR43226:SF8">
    <property type="entry name" value="XAA-PRO DIPEPTIDASE"/>
    <property type="match status" value="1"/>
</dbReference>
<keyword evidence="11" id="KW-1185">Reference proteome</keyword>
<evidence type="ECO:0000256" key="7">
    <source>
        <dbReference type="HAMAP-Rule" id="MF_01279"/>
    </source>
</evidence>
<dbReference type="InterPro" id="IPR022846">
    <property type="entry name" value="X_Pro_dipept"/>
</dbReference>
<dbReference type="InterPro" id="IPR036005">
    <property type="entry name" value="Creatinase/aminopeptidase-like"/>
</dbReference>
<evidence type="ECO:0000259" key="8">
    <source>
        <dbReference type="Pfam" id="PF00557"/>
    </source>
</evidence>
<keyword evidence="3 7" id="KW-0378">Hydrolase</keyword>
<evidence type="ECO:0000313" key="11">
    <source>
        <dbReference type="Proteomes" id="UP001319883"/>
    </source>
</evidence>
<dbReference type="InterPro" id="IPR052433">
    <property type="entry name" value="X-Pro_dipept-like"/>
</dbReference>
<comment type="function">
    <text evidence="7">Splits dipeptides with a prolyl residue in the C-terminal position.</text>
</comment>
<protein>
    <recommendedName>
        <fullName evidence="7">Xaa-Pro dipeptidase</fullName>
        <shortName evidence="7">X-Pro dipeptidase</shortName>
        <ecNumber evidence="7">3.4.13.9</ecNumber>
    </recommendedName>
    <alternativeName>
        <fullName evidence="7">Imidodipeptidase</fullName>
    </alternativeName>
    <alternativeName>
        <fullName evidence="7">Proline dipeptidase</fullName>
        <shortName evidence="7">Prolidase</shortName>
    </alternativeName>
</protein>
<comment type="caution">
    <text evidence="10">The sequence shown here is derived from an EMBL/GenBank/DDBJ whole genome shotgun (WGS) entry which is preliminary data.</text>
</comment>
<feature type="binding site" evidence="7">
    <location>
        <position position="254"/>
    </location>
    <ligand>
        <name>Mn(2+)</name>
        <dbReference type="ChEBI" id="CHEBI:29035"/>
        <label>1</label>
    </ligand>
</feature>
<keyword evidence="4 7" id="KW-0224">Dipeptidase</keyword>
<dbReference type="PROSITE" id="PS00491">
    <property type="entry name" value="PROLINE_PEPTIDASE"/>
    <property type="match status" value="1"/>
</dbReference>
<dbReference type="GO" id="GO:0102009">
    <property type="term" value="F:proline dipeptidase activity"/>
    <property type="evidence" value="ECO:0007669"/>
    <property type="project" value="UniProtKB-EC"/>
</dbReference>
<evidence type="ECO:0000259" key="9">
    <source>
        <dbReference type="Pfam" id="PF21216"/>
    </source>
</evidence>
<evidence type="ECO:0000256" key="5">
    <source>
        <dbReference type="ARBA" id="ARBA00023049"/>
    </source>
</evidence>
<gene>
    <name evidence="7 10" type="primary">pepQ</name>
    <name evidence="10" type="ORF">KGQ91_12225</name>
</gene>
<dbReference type="HAMAP" id="MF_01279">
    <property type="entry name" value="X_Pro_dipeptid"/>
    <property type="match status" value="1"/>
</dbReference>
<dbReference type="Pfam" id="PF00557">
    <property type="entry name" value="Peptidase_M24"/>
    <property type="match status" value="1"/>
</dbReference>
<feature type="binding site" evidence="7">
    <location>
        <position position="336"/>
    </location>
    <ligand>
        <name>Mn(2+)</name>
        <dbReference type="ChEBI" id="CHEBI:29035"/>
        <label>1</label>
    </ligand>
</feature>
<feature type="binding site" evidence="7">
    <location>
        <position position="254"/>
    </location>
    <ligand>
        <name>Mn(2+)</name>
        <dbReference type="ChEBI" id="CHEBI:29035"/>
        <label>2</label>
    </ligand>
</feature>
<dbReference type="InterPro" id="IPR000994">
    <property type="entry name" value="Pept_M24"/>
</dbReference>
<sequence length="436" mass="47593">MTRASVRNTRHAAHLDALEHAYADILASHGYDAVLLYSGQAHTFFADDQQASFAPFGHFLHWVPQPGIQHSWLRIRPGDAPLLRFHAPKDFWHLAPEPPTAAWTHRFAIEPTPETGPPATGGGRVALLGEVEPSLARELGAELNPPALLAALDELRLRKSAYEIDRLRDANRLALAGHRAARDAFEAGGAELDIQLAYLAASRQRESDVPYQNIVGLNAHGGVLHYQHYDLEPPARQLSLLVDAGRRDAGYCADITRTWAGRDADPRFAALIEAVTQLQQSLIDAIAPGVAFPDLHRRMHEQLGELLVDQGLVCCSAAAAVERGMTRAFCPHGLGHSLGLQVHDVGGRRDAKGRYLPPPRQDPALRLTRTLETGMVVTVEPGLYGIPMLLEPLRDTSAGRDIAWDAVASLYEHGGIRIEDNVAVTETGADNLTRET</sequence>
<dbReference type="EMBL" id="JAGXFD010000001">
    <property type="protein sequence ID" value="MBZ9568436.1"/>
    <property type="molecule type" value="Genomic_DNA"/>
</dbReference>
<dbReference type="Proteomes" id="UP001319883">
    <property type="component" value="Unassembled WGS sequence"/>
</dbReference>
<organism evidence="10 11">
    <name type="scientific">Modicisalibacter tunisiensis</name>
    <dbReference type="NCBI Taxonomy" id="390637"/>
    <lineage>
        <taxon>Bacteria</taxon>
        <taxon>Pseudomonadati</taxon>
        <taxon>Pseudomonadota</taxon>
        <taxon>Gammaproteobacteria</taxon>
        <taxon>Oceanospirillales</taxon>
        <taxon>Halomonadaceae</taxon>
        <taxon>Modicisalibacter</taxon>
    </lineage>
</organism>
<feature type="domain" description="Xaa-Pro dipeptidase N-terminal" evidence="9">
    <location>
        <begin position="11"/>
        <end position="152"/>
    </location>
</feature>
<dbReference type="InterPro" id="IPR048819">
    <property type="entry name" value="PepQ_N"/>
</dbReference>
<keyword evidence="2 7" id="KW-0479">Metal-binding</keyword>
<evidence type="ECO:0000256" key="1">
    <source>
        <dbReference type="ARBA" id="ARBA00022670"/>
    </source>
</evidence>
<keyword evidence="5 7" id="KW-0482">Metalloprotease</keyword>
<feature type="binding site" evidence="7">
    <location>
        <position position="419"/>
    </location>
    <ligand>
        <name>Mn(2+)</name>
        <dbReference type="ChEBI" id="CHEBI:29035"/>
        <label>1</label>
    </ligand>
</feature>
<dbReference type="NCBIfam" id="NF010133">
    <property type="entry name" value="PRK13607.1"/>
    <property type="match status" value="1"/>
</dbReference>
<reference evidence="10 11" key="1">
    <citation type="submission" date="2021-05" db="EMBL/GenBank/DDBJ databases">
        <title>Petroleum and Energy Research Collection (APPE): ex situ preservation of microbial diversity associated with the oil industry and exploitation of its biotechnological potential.</title>
        <authorList>
            <person name="Paixao C.T.M."/>
            <person name="Gomes M.B."/>
            <person name="Oliveira V.M."/>
        </authorList>
    </citation>
    <scope>NUCLEOTIDE SEQUENCE [LARGE SCALE GENOMIC DNA]</scope>
    <source>
        <strain evidence="10 11">LIT2</strain>
    </source>
</reference>
<feature type="domain" description="Peptidase M24" evidence="8">
    <location>
        <begin position="166"/>
        <end position="426"/>
    </location>
</feature>
<evidence type="ECO:0000313" key="10">
    <source>
        <dbReference type="EMBL" id="MBZ9568436.1"/>
    </source>
</evidence>
<evidence type="ECO:0000256" key="3">
    <source>
        <dbReference type="ARBA" id="ARBA00022801"/>
    </source>
</evidence>
<proteinExistence type="inferred from homology"/>
<keyword evidence="6 7" id="KW-0464">Manganese</keyword>
<comment type="cofactor">
    <cofactor evidence="7">
        <name>Mn(2+)</name>
        <dbReference type="ChEBI" id="CHEBI:29035"/>
    </cofactor>
    <text evidence="7">Binds 2 manganese ions per subunit.</text>
</comment>